<name>A0A816B1M4_9BILA</name>
<dbReference type="Proteomes" id="UP000663829">
    <property type="component" value="Unassembled WGS sequence"/>
</dbReference>
<organism evidence="1 3">
    <name type="scientific">Didymodactylos carnosus</name>
    <dbReference type="NCBI Taxonomy" id="1234261"/>
    <lineage>
        <taxon>Eukaryota</taxon>
        <taxon>Metazoa</taxon>
        <taxon>Spiralia</taxon>
        <taxon>Gnathifera</taxon>
        <taxon>Rotifera</taxon>
        <taxon>Eurotatoria</taxon>
        <taxon>Bdelloidea</taxon>
        <taxon>Philodinida</taxon>
        <taxon>Philodinidae</taxon>
        <taxon>Didymodactylos</taxon>
    </lineage>
</organism>
<dbReference type="SUPFAM" id="SSF48557">
    <property type="entry name" value="L-aspartase-like"/>
    <property type="match status" value="1"/>
</dbReference>
<dbReference type="InterPro" id="IPR001106">
    <property type="entry name" value="Aromatic_Lyase"/>
</dbReference>
<evidence type="ECO:0000313" key="1">
    <source>
        <dbReference type="EMBL" id="CAF1601987.1"/>
    </source>
</evidence>
<dbReference type="OrthoDB" id="10027988at2759"/>
<dbReference type="AlphaFoldDB" id="A0A816B1M4"/>
<dbReference type="Gene3D" id="1.20.200.10">
    <property type="entry name" value="Fumarase/aspartase (Central domain)"/>
    <property type="match status" value="1"/>
</dbReference>
<evidence type="ECO:0000313" key="2">
    <source>
        <dbReference type="EMBL" id="CAF4479710.1"/>
    </source>
</evidence>
<evidence type="ECO:0008006" key="4">
    <source>
        <dbReference type="Google" id="ProtNLM"/>
    </source>
</evidence>
<dbReference type="InterPro" id="IPR008948">
    <property type="entry name" value="L-Aspartase-like"/>
</dbReference>
<evidence type="ECO:0000313" key="3">
    <source>
        <dbReference type="Proteomes" id="UP000663829"/>
    </source>
</evidence>
<dbReference type="EMBL" id="CAJNOQ010035946">
    <property type="protein sequence ID" value="CAF1601987.1"/>
    <property type="molecule type" value="Genomic_DNA"/>
</dbReference>
<keyword evidence="3" id="KW-1185">Reference proteome</keyword>
<gene>
    <name evidence="1" type="ORF">GPM918_LOCUS42509</name>
    <name evidence="2" type="ORF">SRO942_LOCUS43759</name>
</gene>
<dbReference type="Proteomes" id="UP000681722">
    <property type="component" value="Unassembled WGS sequence"/>
</dbReference>
<dbReference type="Pfam" id="PF00221">
    <property type="entry name" value="Lyase_aromatic"/>
    <property type="match status" value="1"/>
</dbReference>
<dbReference type="EMBL" id="CAJOBC010102387">
    <property type="protein sequence ID" value="CAF4479710.1"/>
    <property type="molecule type" value="Genomic_DNA"/>
</dbReference>
<protein>
    <recommendedName>
        <fullName evidence="4">Phenylalanine ammonia-lyase</fullName>
    </recommendedName>
</protein>
<dbReference type="GO" id="GO:0003824">
    <property type="term" value="F:catalytic activity"/>
    <property type="evidence" value="ECO:0007669"/>
    <property type="project" value="InterPro"/>
</dbReference>
<sequence length="203" mass="22970">MDRLRYSVGLVAKHLDVQIAQLVTPEFSNGLPDCLIGNPQREVNMGVKGLQLCGNSIMPYLLFYGQSIADKYATHAEQYNQNINSLGQTSANLARHSVSVMKQHLATALLICVQGVDLRSKLIQNTYDPRNLLSEQTRQIYQAIRDLIQVPIRQDKPYIWNDNEQSLDEHIAITAQNLTNEGSSLFKAIQPTFRQLIDDRHSH</sequence>
<proteinExistence type="predicted"/>
<comment type="caution">
    <text evidence="1">The sequence shown here is derived from an EMBL/GenBank/DDBJ whole genome shotgun (WGS) entry which is preliminary data.</text>
</comment>
<reference evidence="1" key="1">
    <citation type="submission" date="2021-02" db="EMBL/GenBank/DDBJ databases">
        <authorList>
            <person name="Nowell W R."/>
        </authorList>
    </citation>
    <scope>NUCLEOTIDE SEQUENCE</scope>
</reference>
<accession>A0A816B1M4</accession>
<dbReference type="PANTHER" id="PTHR10362">
    <property type="entry name" value="HISTIDINE AMMONIA-LYASE"/>
    <property type="match status" value="1"/>
</dbReference>